<dbReference type="SUPFAM" id="SSF109604">
    <property type="entry name" value="HD-domain/PDEase-like"/>
    <property type="match status" value="1"/>
</dbReference>
<sequence>MLKNISIDELVPGMYVSQVVEQTGTMRVRSGGLVKSQGIIEQLRNKGIVRVEVDYARSRLAGARKPASKPASSAGLTKANTLYTEAVSIQKGLIEQLKARSANDVTGTDQLAQHIIDGVFENQDALACLTMIKNTNEYMLEHSINCSILMAIFASHQGFDRATINTLCTGALLMDVGMSMIPEHIRDHHGALSAEQWQVIQSHVPKGLALISHFAQIEEPVTAIIGQHHERVDGSGYPQQLKGEEISIFGRMAAVVDSYDAMVSNRAHQPAVPPALAMKRLAANQGLDQNLVRQFIRCLGVHPVGSLVKLKSGRLAMVVQSNSDEMHKPVVMTFYSIRNNNYSEVKRVDLAKANDRIEAAVRPDDFGINLPKFFRDVFIHQMPD</sequence>
<dbReference type="PANTHER" id="PTHR43155:SF2">
    <property type="entry name" value="CYCLIC DI-GMP PHOSPHODIESTERASE PA4108"/>
    <property type="match status" value="1"/>
</dbReference>
<proteinExistence type="predicted"/>
<accession>A0A7S9HCA1</accession>
<dbReference type="Proteomes" id="UP000595095">
    <property type="component" value="Chromosome"/>
</dbReference>
<reference evidence="2 3" key="1">
    <citation type="submission" date="2020-11" db="EMBL/GenBank/DDBJ databases">
        <title>Complete genome sequence for Salinimonas sp. strain G2-b.</title>
        <authorList>
            <person name="Park S.-J."/>
        </authorList>
    </citation>
    <scope>NUCLEOTIDE SEQUENCE [LARGE SCALE GENOMIC DNA]</scope>
    <source>
        <strain evidence="2 3">G2-b</strain>
    </source>
</reference>
<dbReference type="SMART" id="SM00471">
    <property type="entry name" value="HDc"/>
    <property type="match status" value="1"/>
</dbReference>
<keyword evidence="3" id="KW-1185">Reference proteome</keyword>
<dbReference type="KEGG" id="smaa:IT774_13080"/>
<dbReference type="CDD" id="cd00077">
    <property type="entry name" value="HDc"/>
    <property type="match status" value="1"/>
</dbReference>
<evidence type="ECO:0000259" key="1">
    <source>
        <dbReference type="PROSITE" id="PS51832"/>
    </source>
</evidence>
<feature type="domain" description="HD-GYP" evidence="1">
    <location>
        <begin position="117"/>
        <end position="313"/>
    </location>
</feature>
<dbReference type="PANTHER" id="PTHR43155">
    <property type="entry name" value="CYCLIC DI-GMP PHOSPHODIESTERASE PA4108-RELATED"/>
    <property type="match status" value="1"/>
</dbReference>
<dbReference type="InterPro" id="IPR003607">
    <property type="entry name" value="HD/PDEase_dom"/>
</dbReference>
<dbReference type="GO" id="GO:0008081">
    <property type="term" value="F:phosphoric diester hydrolase activity"/>
    <property type="evidence" value="ECO:0007669"/>
    <property type="project" value="UniProtKB-ARBA"/>
</dbReference>
<dbReference type="Gene3D" id="1.10.3210.10">
    <property type="entry name" value="Hypothetical protein af1432"/>
    <property type="match status" value="1"/>
</dbReference>
<evidence type="ECO:0000313" key="3">
    <source>
        <dbReference type="Proteomes" id="UP000595095"/>
    </source>
</evidence>
<dbReference type="Pfam" id="PF13487">
    <property type="entry name" value="HD_5"/>
    <property type="match status" value="1"/>
</dbReference>
<dbReference type="Pfam" id="PF11871">
    <property type="entry name" value="DUF3391"/>
    <property type="match status" value="1"/>
</dbReference>
<protein>
    <submittedName>
        <fullName evidence="2">DUF3391 domain-containing protein</fullName>
    </submittedName>
</protein>
<dbReference type="RefSeq" id="WP_195810152.1">
    <property type="nucleotide sequence ID" value="NZ_CP064795.1"/>
</dbReference>
<organism evidence="2 3">
    <name type="scientific">Salinimonas marina</name>
    <dbReference type="NCBI Taxonomy" id="2785918"/>
    <lineage>
        <taxon>Bacteria</taxon>
        <taxon>Pseudomonadati</taxon>
        <taxon>Pseudomonadota</taxon>
        <taxon>Gammaproteobacteria</taxon>
        <taxon>Alteromonadales</taxon>
        <taxon>Alteromonadaceae</taxon>
        <taxon>Alteromonas/Salinimonas group</taxon>
        <taxon>Salinimonas</taxon>
    </lineage>
</organism>
<evidence type="ECO:0000313" key="2">
    <source>
        <dbReference type="EMBL" id="QPG05061.1"/>
    </source>
</evidence>
<dbReference type="PROSITE" id="PS51832">
    <property type="entry name" value="HD_GYP"/>
    <property type="match status" value="1"/>
</dbReference>
<dbReference type="InterPro" id="IPR021812">
    <property type="entry name" value="DUF3391"/>
</dbReference>
<dbReference type="AlphaFoldDB" id="A0A7S9HCA1"/>
<name>A0A7S9HCA1_9ALTE</name>
<dbReference type="EMBL" id="CP064795">
    <property type="protein sequence ID" value="QPG05061.1"/>
    <property type="molecule type" value="Genomic_DNA"/>
</dbReference>
<gene>
    <name evidence="2" type="ORF">IT774_13080</name>
</gene>
<dbReference type="InterPro" id="IPR037522">
    <property type="entry name" value="HD_GYP_dom"/>
</dbReference>